<proteinExistence type="predicted"/>
<reference evidence="3" key="1">
    <citation type="journal article" date="2019" name="Int. J. Syst. Evol. Microbiol.">
        <title>The Global Catalogue of Microorganisms (GCM) 10K type strain sequencing project: providing services to taxonomists for standard genome sequencing and annotation.</title>
        <authorList>
            <consortium name="The Broad Institute Genomics Platform"/>
            <consortium name="The Broad Institute Genome Sequencing Center for Infectious Disease"/>
            <person name="Wu L."/>
            <person name="Ma J."/>
        </authorList>
    </citation>
    <scope>NUCLEOTIDE SEQUENCE [LARGE SCALE GENOMIC DNA]</scope>
    <source>
        <strain evidence="3">CECT 7698</strain>
    </source>
</reference>
<accession>A0ABV7LQR0</accession>
<gene>
    <name evidence="2" type="ORF">ACFOEV_14165</name>
</gene>
<keyword evidence="3" id="KW-1185">Reference proteome</keyword>
<feature type="compositionally biased region" description="Polar residues" evidence="1">
    <location>
        <begin position="1"/>
        <end position="10"/>
    </location>
</feature>
<feature type="region of interest" description="Disordered" evidence="1">
    <location>
        <begin position="1"/>
        <end position="25"/>
    </location>
</feature>
<organism evidence="2 3">
    <name type="scientific">Litchfieldella rifensis</name>
    <dbReference type="NCBI Taxonomy" id="762643"/>
    <lineage>
        <taxon>Bacteria</taxon>
        <taxon>Pseudomonadati</taxon>
        <taxon>Pseudomonadota</taxon>
        <taxon>Gammaproteobacteria</taxon>
        <taxon>Oceanospirillales</taxon>
        <taxon>Halomonadaceae</taxon>
        <taxon>Litchfieldella</taxon>
    </lineage>
</organism>
<sequence>MTQDSTTNRPPTRHHDTVLEPRHETHSLTPWLPTFPGFSLTVSRAEITMQHGQAYLKAERHQMENGRVTTERMEGHVPPAMYDEAWQMAARQAEMIGECMYQQMRLFMPWLPNSRR</sequence>
<protein>
    <submittedName>
        <fullName evidence="2">Uncharacterized protein</fullName>
    </submittedName>
</protein>
<feature type="compositionally biased region" description="Basic and acidic residues" evidence="1">
    <location>
        <begin position="13"/>
        <end position="25"/>
    </location>
</feature>
<name>A0ABV7LQR0_9GAMM</name>
<evidence type="ECO:0000256" key="1">
    <source>
        <dbReference type="SAM" id="MobiDB-lite"/>
    </source>
</evidence>
<comment type="caution">
    <text evidence="2">The sequence shown here is derived from an EMBL/GenBank/DDBJ whole genome shotgun (WGS) entry which is preliminary data.</text>
</comment>
<evidence type="ECO:0000313" key="3">
    <source>
        <dbReference type="Proteomes" id="UP001595579"/>
    </source>
</evidence>
<dbReference type="Proteomes" id="UP001595579">
    <property type="component" value="Unassembled WGS sequence"/>
</dbReference>
<dbReference type="EMBL" id="JBHRUG010000027">
    <property type="protein sequence ID" value="MFC3284743.1"/>
    <property type="molecule type" value="Genomic_DNA"/>
</dbReference>
<evidence type="ECO:0000313" key="2">
    <source>
        <dbReference type="EMBL" id="MFC3284743.1"/>
    </source>
</evidence>
<dbReference type="RefSeq" id="WP_386775006.1">
    <property type="nucleotide sequence ID" value="NZ_JBHRUG010000027.1"/>
</dbReference>